<protein>
    <recommendedName>
        <fullName evidence="2">DUF1990 domain-containing protein</fullName>
    </recommendedName>
</protein>
<dbReference type="EMBL" id="BNAR01000004">
    <property type="protein sequence ID" value="GHH40478.1"/>
    <property type="molecule type" value="Genomic_DNA"/>
</dbReference>
<dbReference type="InterPro" id="IPR018960">
    <property type="entry name" value="DUF1990"/>
</dbReference>
<proteinExistence type="predicted"/>
<comment type="caution">
    <text evidence="3">The sequence shown here is derived from an EMBL/GenBank/DDBJ whole genome shotgun (WGS) entry which is preliminary data.</text>
</comment>
<reference evidence="4" key="1">
    <citation type="journal article" date="2019" name="Int. J. Syst. Evol. Microbiol.">
        <title>The Global Catalogue of Microorganisms (GCM) 10K type strain sequencing project: providing services to taxonomists for standard genome sequencing and annotation.</title>
        <authorList>
            <consortium name="The Broad Institute Genomics Platform"/>
            <consortium name="The Broad Institute Genome Sequencing Center for Infectious Disease"/>
            <person name="Wu L."/>
            <person name="Ma J."/>
        </authorList>
    </citation>
    <scope>NUCLEOTIDE SEQUENCE [LARGE SCALE GENOMIC DNA]</scope>
    <source>
        <strain evidence="4">CGMCC 4.7367</strain>
    </source>
</reference>
<name>A0ABQ3MF35_9PSEU</name>
<evidence type="ECO:0000256" key="1">
    <source>
        <dbReference type="SAM" id="MobiDB-lite"/>
    </source>
</evidence>
<feature type="region of interest" description="Disordered" evidence="1">
    <location>
        <begin position="198"/>
        <end position="219"/>
    </location>
</feature>
<dbReference type="RefSeq" id="WP_191298873.1">
    <property type="nucleotide sequence ID" value="NZ_BNAR01000004.1"/>
</dbReference>
<evidence type="ECO:0000313" key="4">
    <source>
        <dbReference type="Proteomes" id="UP000605568"/>
    </source>
</evidence>
<accession>A0ABQ3MF35</accession>
<sequence>MRIMRASELPVHEAVSRLRERSVNYDVDEVRGSSWHFDHHRFVLGTDPPGRPREDSVWWHAHKEVAAYAFTPAGLLHAHYLREAPLLGKDLLLVGRFAVMRFVMGVRITETGFDEDGVRYSWGWSYETLQGHIERGRVDYRVVKDLESGLVTLEVNSYNQVNPRAHPLIRLGWSVFGRSAQHRFYTSVGENLRRLARQPEATDTRTGDEDVVEVPRDAGSGKEPFWAIAVLDGARDPGRANTGP</sequence>
<dbReference type="Proteomes" id="UP000605568">
    <property type="component" value="Unassembled WGS sequence"/>
</dbReference>
<evidence type="ECO:0000313" key="3">
    <source>
        <dbReference type="EMBL" id="GHH40478.1"/>
    </source>
</evidence>
<feature type="compositionally biased region" description="Basic and acidic residues" evidence="1">
    <location>
        <begin position="200"/>
        <end position="219"/>
    </location>
</feature>
<dbReference type="Pfam" id="PF09348">
    <property type="entry name" value="DUF1990"/>
    <property type="match status" value="1"/>
</dbReference>
<organism evidence="3 4">
    <name type="scientific">Lentzea cavernae</name>
    <dbReference type="NCBI Taxonomy" id="2020703"/>
    <lineage>
        <taxon>Bacteria</taxon>
        <taxon>Bacillati</taxon>
        <taxon>Actinomycetota</taxon>
        <taxon>Actinomycetes</taxon>
        <taxon>Pseudonocardiales</taxon>
        <taxon>Pseudonocardiaceae</taxon>
        <taxon>Lentzea</taxon>
    </lineage>
</organism>
<keyword evidence="4" id="KW-1185">Reference proteome</keyword>
<gene>
    <name evidence="3" type="ORF">GCM10017774_33910</name>
</gene>
<evidence type="ECO:0000259" key="2">
    <source>
        <dbReference type="Pfam" id="PF09348"/>
    </source>
</evidence>
<feature type="domain" description="DUF1990" evidence="2">
    <location>
        <begin position="32"/>
        <end position="189"/>
    </location>
</feature>